<feature type="transmembrane region" description="Helical" evidence="2">
    <location>
        <begin position="158"/>
        <end position="182"/>
    </location>
</feature>
<keyword evidence="2" id="KW-0812">Transmembrane</keyword>
<sequence>MIIHPLWLIQIDETENWVLQILFPAGGFHHLNSNRLPLVSAMKVLKASKKKSSRKDRDKDNNHNKKNGKKGQKGSSSKGLGGKDKKQFRNLVAGLTSAIKQWMLLKTLILVLGARTIVEVASSKIQYSERLDAPLGGKNVRPPIHGFACWMPYVDSSISYALCTCPCFCCAVLYCIVLRVVFFIY</sequence>
<accession>A0AAD6QLZ0</accession>
<protein>
    <submittedName>
        <fullName evidence="3">Uncharacterized protein</fullName>
    </submittedName>
</protein>
<evidence type="ECO:0000256" key="1">
    <source>
        <dbReference type="SAM" id="MobiDB-lite"/>
    </source>
</evidence>
<reference evidence="3" key="1">
    <citation type="journal article" date="2023" name="Mol. Ecol. Resour.">
        <title>Chromosome-level genome assembly of a triploid poplar Populus alba 'Berolinensis'.</title>
        <authorList>
            <person name="Chen S."/>
            <person name="Yu Y."/>
            <person name="Wang X."/>
            <person name="Wang S."/>
            <person name="Zhang T."/>
            <person name="Zhou Y."/>
            <person name="He R."/>
            <person name="Meng N."/>
            <person name="Wang Y."/>
            <person name="Liu W."/>
            <person name="Liu Z."/>
            <person name="Liu J."/>
            <person name="Guo Q."/>
            <person name="Huang H."/>
            <person name="Sederoff R.R."/>
            <person name="Wang G."/>
            <person name="Qu G."/>
            <person name="Chen S."/>
        </authorList>
    </citation>
    <scope>NUCLEOTIDE SEQUENCE</scope>
    <source>
        <strain evidence="3">SC-2020</strain>
    </source>
</reference>
<evidence type="ECO:0000313" key="3">
    <source>
        <dbReference type="EMBL" id="KAJ6992796.1"/>
    </source>
</evidence>
<evidence type="ECO:0000313" key="4">
    <source>
        <dbReference type="Proteomes" id="UP001164929"/>
    </source>
</evidence>
<dbReference type="AlphaFoldDB" id="A0AAD6QLZ0"/>
<name>A0AAD6QLZ0_9ROSI</name>
<keyword evidence="2" id="KW-0472">Membrane</keyword>
<keyword evidence="2" id="KW-1133">Transmembrane helix</keyword>
<evidence type="ECO:0000256" key="2">
    <source>
        <dbReference type="SAM" id="Phobius"/>
    </source>
</evidence>
<gene>
    <name evidence="3" type="ORF">NC653_016025</name>
</gene>
<organism evidence="3 4">
    <name type="scientific">Populus alba x Populus x berolinensis</name>
    <dbReference type="NCBI Taxonomy" id="444605"/>
    <lineage>
        <taxon>Eukaryota</taxon>
        <taxon>Viridiplantae</taxon>
        <taxon>Streptophyta</taxon>
        <taxon>Embryophyta</taxon>
        <taxon>Tracheophyta</taxon>
        <taxon>Spermatophyta</taxon>
        <taxon>Magnoliopsida</taxon>
        <taxon>eudicotyledons</taxon>
        <taxon>Gunneridae</taxon>
        <taxon>Pentapetalae</taxon>
        <taxon>rosids</taxon>
        <taxon>fabids</taxon>
        <taxon>Malpighiales</taxon>
        <taxon>Salicaceae</taxon>
        <taxon>Saliceae</taxon>
        <taxon>Populus</taxon>
    </lineage>
</organism>
<dbReference type="Proteomes" id="UP001164929">
    <property type="component" value="Chromosome 6"/>
</dbReference>
<proteinExistence type="predicted"/>
<keyword evidence="4" id="KW-1185">Reference proteome</keyword>
<comment type="caution">
    <text evidence="3">The sequence shown here is derived from an EMBL/GenBank/DDBJ whole genome shotgun (WGS) entry which is preliminary data.</text>
</comment>
<feature type="region of interest" description="Disordered" evidence="1">
    <location>
        <begin position="47"/>
        <end position="83"/>
    </location>
</feature>
<dbReference type="EMBL" id="JAQIZT010000006">
    <property type="protein sequence ID" value="KAJ6992796.1"/>
    <property type="molecule type" value="Genomic_DNA"/>
</dbReference>